<evidence type="ECO:0000313" key="1">
    <source>
        <dbReference type="EMBL" id="KAF2748814.1"/>
    </source>
</evidence>
<dbReference type="AlphaFoldDB" id="A0A6A6VGF9"/>
<keyword evidence="2" id="KW-1185">Reference proteome</keyword>
<sequence length="162" mass="17540">MPCGLISPSAPAPPTPHLGFISSSSSGLSAVLSLFSLAWNRLPFFPSRPTVYTSYAMFADRRSMIAHSGRDCVHVLLRAVSVIRSSPRKVNVMSAKTEKAFVTSPPELSFSPSFPLGPRNYILVSATTGRKASRRLREVLDISIIESETAVPLALKEAYDSS</sequence>
<reference evidence="1" key="1">
    <citation type="journal article" date="2020" name="Stud. Mycol.">
        <title>101 Dothideomycetes genomes: a test case for predicting lifestyles and emergence of pathogens.</title>
        <authorList>
            <person name="Haridas S."/>
            <person name="Albert R."/>
            <person name="Binder M."/>
            <person name="Bloem J."/>
            <person name="Labutti K."/>
            <person name="Salamov A."/>
            <person name="Andreopoulos B."/>
            <person name="Baker S."/>
            <person name="Barry K."/>
            <person name="Bills G."/>
            <person name="Bluhm B."/>
            <person name="Cannon C."/>
            <person name="Castanera R."/>
            <person name="Culley D."/>
            <person name="Daum C."/>
            <person name="Ezra D."/>
            <person name="Gonzalez J."/>
            <person name="Henrissat B."/>
            <person name="Kuo A."/>
            <person name="Liang C."/>
            <person name="Lipzen A."/>
            <person name="Lutzoni F."/>
            <person name="Magnuson J."/>
            <person name="Mondo S."/>
            <person name="Nolan M."/>
            <person name="Ohm R."/>
            <person name="Pangilinan J."/>
            <person name="Park H.-J."/>
            <person name="Ramirez L."/>
            <person name="Alfaro M."/>
            <person name="Sun H."/>
            <person name="Tritt A."/>
            <person name="Yoshinaga Y."/>
            <person name="Zwiers L.-H."/>
            <person name="Turgeon B."/>
            <person name="Goodwin S."/>
            <person name="Spatafora J."/>
            <person name="Crous P."/>
            <person name="Grigoriev I."/>
        </authorList>
    </citation>
    <scope>NUCLEOTIDE SEQUENCE</scope>
    <source>
        <strain evidence="1">CBS 119925</strain>
    </source>
</reference>
<name>A0A6A6VGF9_9PLEO</name>
<proteinExistence type="predicted"/>
<dbReference type="Proteomes" id="UP000799440">
    <property type="component" value="Unassembled WGS sequence"/>
</dbReference>
<gene>
    <name evidence="1" type="ORF">M011DRAFT_457517</name>
</gene>
<dbReference type="EMBL" id="MU006568">
    <property type="protein sequence ID" value="KAF2748814.1"/>
    <property type="molecule type" value="Genomic_DNA"/>
</dbReference>
<organism evidence="1 2">
    <name type="scientific">Sporormia fimetaria CBS 119925</name>
    <dbReference type="NCBI Taxonomy" id="1340428"/>
    <lineage>
        <taxon>Eukaryota</taxon>
        <taxon>Fungi</taxon>
        <taxon>Dikarya</taxon>
        <taxon>Ascomycota</taxon>
        <taxon>Pezizomycotina</taxon>
        <taxon>Dothideomycetes</taxon>
        <taxon>Pleosporomycetidae</taxon>
        <taxon>Pleosporales</taxon>
        <taxon>Sporormiaceae</taxon>
        <taxon>Sporormia</taxon>
    </lineage>
</organism>
<evidence type="ECO:0000313" key="2">
    <source>
        <dbReference type="Proteomes" id="UP000799440"/>
    </source>
</evidence>
<accession>A0A6A6VGF9</accession>
<protein>
    <submittedName>
        <fullName evidence="1">Uncharacterized protein</fullName>
    </submittedName>
</protein>